<sequence>MRNARQTAARGGRRPTARRAGPSPATAAARRLALVADRAARALGTLTVKRTLDLVLGSTLLLLAAPALTLGALALALRAPAGRRGGRSGVLRREVRVGLGGRTFELRSLRTRRFRLDLLSRLPHVVQGELSLVGPAPLTPEESAALGAAAGRWRERLRPGLTGLAQVRARSGMPWDEPALLDAHYAEHHGTGLDLAILAHSARIPLRAAVRGLRLPGKAHLSDTDHRLPGYSVAE</sequence>
<keyword evidence="3" id="KW-0472">Membrane</keyword>
<reference evidence="5 6" key="1">
    <citation type="submission" date="2022-10" db="EMBL/GenBank/DDBJ databases">
        <title>The complete genomes of actinobacterial strains from the NBC collection.</title>
        <authorList>
            <person name="Joergensen T.S."/>
            <person name="Alvarez Arevalo M."/>
            <person name="Sterndorff E.B."/>
            <person name="Faurdal D."/>
            <person name="Vuksanovic O."/>
            <person name="Mourched A.-S."/>
            <person name="Charusanti P."/>
            <person name="Shaw S."/>
            <person name="Blin K."/>
            <person name="Weber T."/>
        </authorList>
    </citation>
    <scope>NUCLEOTIDE SEQUENCE [LARGE SCALE GENOMIC DNA]</scope>
    <source>
        <strain evidence="5 6">NBC_00185</strain>
    </source>
</reference>
<keyword evidence="6" id="KW-1185">Reference proteome</keyword>
<accession>A0ABZ1K353</accession>
<evidence type="ECO:0000259" key="4">
    <source>
        <dbReference type="Pfam" id="PF02397"/>
    </source>
</evidence>
<evidence type="ECO:0000256" key="1">
    <source>
        <dbReference type="ARBA" id="ARBA00006464"/>
    </source>
</evidence>
<dbReference type="InterPro" id="IPR003362">
    <property type="entry name" value="Bact_transf"/>
</dbReference>
<feature type="transmembrane region" description="Helical" evidence="3">
    <location>
        <begin position="54"/>
        <end position="77"/>
    </location>
</feature>
<evidence type="ECO:0000256" key="2">
    <source>
        <dbReference type="SAM" id="MobiDB-lite"/>
    </source>
</evidence>
<dbReference type="RefSeq" id="WP_360326235.1">
    <property type="nucleotide sequence ID" value="NZ_CP108135.1"/>
</dbReference>
<protein>
    <submittedName>
        <fullName evidence="5">Sugar transferase</fullName>
    </submittedName>
</protein>
<keyword evidence="3" id="KW-1133">Transmembrane helix</keyword>
<comment type="similarity">
    <text evidence="1">Belongs to the bacterial sugar transferase family.</text>
</comment>
<dbReference type="Proteomes" id="UP001622496">
    <property type="component" value="Chromosome"/>
</dbReference>
<dbReference type="PANTHER" id="PTHR30576:SF10">
    <property type="entry name" value="SLL5057 PROTEIN"/>
    <property type="match status" value="1"/>
</dbReference>
<proteinExistence type="inferred from homology"/>
<feature type="compositionally biased region" description="Low complexity" evidence="2">
    <location>
        <begin position="1"/>
        <end position="10"/>
    </location>
</feature>
<feature type="domain" description="Bacterial sugar transferase" evidence="4">
    <location>
        <begin position="112"/>
        <end position="203"/>
    </location>
</feature>
<dbReference type="EMBL" id="CP108135">
    <property type="protein sequence ID" value="WTP66896.1"/>
    <property type="molecule type" value="Genomic_DNA"/>
</dbReference>
<evidence type="ECO:0000256" key="3">
    <source>
        <dbReference type="SAM" id="Phobius"/>
    </source>
</evidence>
<name>A0ABZ1K353_9ACTN</name>
<dbReference type="PANTHER" id="PTHR30576">
    <property type="entry name" value="COLANIC BIOSYNTHESIS UDP-GLUCOSE LIPID CARRIER TRANSFERASE"/>
    <property type="match status" value="1"/>
</dbReference>
<feature type="region of interest" description="Disordered" evidence="2">
    <location>
        <begin position="1"/>
        <end position="24"/>
    </location>
</feature>
<dbReference type="GO" id="GO:0016740">
    <property type="term" value="F:transferase activity"/>
    <property type="evidence" value="ECO:0007669"/>
    <property type="project" value="UniProtKB-KW"/>
</dbReference>
<keyword evidence="5" id="KW-0808">Transferase</keyword>
<keyword evidence="3" id="KW-0812">Transmembrane</keyword>
<organism evidence="5 6">
    <name type="scientific">[Kitasatospora] papulosa</name>
    <dbReference type="NCBI Taxonomy" id="1464011"/>
    <lineage>
        <taxon>Bacteria</taxon>
        <taxon>Bacillati</taxon>
        <taxon>Actinomycetota</taxon>
        <taxon>Actinomycetes</taxon>
        <taxon>Kitasatosporales</taxon>
        <taxon>Streptomycetaceae</taxon>
        <taxon>Streptomyces</taxon>
    </lineage>
</organism>
<gene>
    <name evidence="5" type="ORF">OG560_16300</name>
</gene>
<evidence type="ECO:0000313" key="6">
    <source>
        <dbReference type="Proteomes" id="UP001622496"/>
    </source>
</evidence>
<dbReference type="Pfam" id="PF02397">
    <property type="entry name" value="Bac_transf"/>
    <property type="match status" value="1"/>
</dbReference>
<evidence type="ECO:0000313" key="5">
    <source>
        <dbReference type="EMBL" id="WTP66896.1"/>
    </source>
</evidence>